<protein>
    <submittedName>
        <fullName evidence="2">Uncharacterized protein</fullName>
    </submittedName>
</protein>
<comment type="caution">
    <text evidence="2">The sequence shown here is derived from an EMBL/GenBank/DDBJ whole genome shotgun (WGS) entry which is preliminary data.</text>
</comment>
<evidence type="ECO:0000313" key="3">
    <source>
        <dbReference type="Proteomes" id="UP001066276"/>
    </source>
</evidence>
<name>A0AAV7QFI7_PLEWA</name>
<sequence length="145" mass="15866">MTVNRCTAAEGQSRPCVYARHQRLTTRRVTCGQRRRTGGKSAKYTLIFASGRGRRITSVQMAQEEDSLPLGDFGPDCWSNSCQGEPNSGAFHEPKCHLPNIPFLCVCVCQRSSYALGESGIGALEEPKPRPKSHLSQVPSPCVSK</sequence>
<organism evidence="2 3">
    <name type="scientific">Pleurodeles waltl</name>
    <name type="common">Iberian ribbed newt</name>
    <dbReference type="NCBI Taxonomy" id="8319"/>
    <lineage>
        <taxon>Eukaryota</taxon>
        <taxon>Metazoa</taxon>
        <taxon>Chordata</taxon>
        <taxon>Craniata</taxon>
        <taxon>Vertebrata</taxon>
        <taxon>Euteleostomi</taxon>
        <taxon>Amphibia</taxon>
        <taxon>Batrachia</taxon>
        <taxon>Caudata</taxon>
        <taxon>Salamandroidea</taxon>
        <taxon>Salamandridae</taxon>
        <taxon>Pleurodelinae</taxon>
        <taxon>Pleurodeles</taxon>
    </lineage>
</organism>
<keyword evidence="3" id="KW-1185">Reference proteome</keyword>
<feature type="region of interest" description="Disordered" evidence="1">
    <location>
        <begin position="122"/>
        <end position="145"/>
    </location>
</feature>
<evidence type="ECO:0000256" key="1">
    <source>
        <dbReference type="SAM" id="MobiDB-lite"/>
    </source>
</evidence>
<dbReference type="Proteomes" id="UP001066276">
    <property type="component" value="Chromosome 6"/>
</dbReference>
<dbReference type="EMBL" id="JANPWB010000010">
    <property type="protein sequence ID" value="KAJ1137905.1"/>
    <property type="molecule type" value="Genomic_DNA"/>
</dbReference>
<gene>
    <name evidence="2" type="ORF">NDU88_004301</name>
</gene>
<evidence type="ECO:0000313" key="2">
    <source>
        <dbReference type="EMBL" id="KAJ1137905.1"/>
    </source>
</evidence>
<accession>A0AAV7QFI7</accession>
<reference evidence="2" key="1">
    <citation type="journal article" date="2022" name="bioRxiv">
        <title>Sequencing and chromosome-scale assembly of the giantPleurodeles waltlgenome.</title>
        <authorList>
            <person name="Brown T."/>
            <person name="Elewa A."/>
            <person name="Iarovenko S."/>
            <person name="Subramanian E."/>
            <person name="Araus A.J."/>
            <person name="Petzold A."/>
            <person name="Susuki M."/>
            <person name="Suzuki K.-i.T."/>
            <person name="Hayashi T."/>
            <person name="Toyoda A."/>
            <person name="Oliveira C."/>
            <person name="Osipova E."/>
            <person name="Leigh N.D."/>
            <person name="Simon A."/>
            <person name="Yun M.H."/>
        </authorList>
    </citation>
    <scope>NUCLEOTIDE SEQUENCE</scope>
    <source>
        <strain evidence="2">20211129_DDA</strain>
        <tissue evidence="2">Liver</tissue>
    </source>
</reference>
<dbReference type="AlphaFoldDB" id="A0AAV7QFI7"/>
<proteinExistence type="predicted"/>